<evidence type="ECO:0000313" key="1">
    <source>
        <dbReference type="EMBL" id="CAI2185184.1"/>
    </source>
</evidence>
<comment type="caution">
    <text evidence="1">The sequence shown here is derived from an EMBL/GenBank/DDBJ whole genome shotgun (WGS) entry which is preliminary data.</text>
</comment>
<dbReference type="OrthoDB" id="2442609at2759"/>
<keyword evidence="2" id="KW-1185">Reference proteome</keyword>
<name>A0A9W4SXM9_9GLOM</name>
<protein>
    <submittedName>
        <fullName evidence="1">9882_t:CDS:1</fullName>
    </submittedName>
</protein>
<dbReference type="AlphaFoldDB" id="A0A9W4SXM9"/>
<dbReference type="EMBL" id="CAMKVN010003607">
    <property type="protein sequence ID" value="CAI2185184.1"/>
    <property type="molecule type" value="Genomic_DNA"/>
</dbReference>
<sequence length="159" mass="18493">MYQWSDYGSDLNFTQVYATRSAPDQLSSLRQYLETNSDIHYDSTLSIPFYLGLTTKENVEWLRDYISETYSNLFEEFHAQVSKLSNKNLIEKELLIHPEGWKVSPQISQAIALQLRLSQSNCQNITKRLHCFQKKVEQLQEQLQENSDCSDNSNDDSDA</sequence>
<proteinExistence type="predicted"/>
<gene>
    <name evidence="1" type="ORF">FWILDA_LOCUS11949</name>
</gene>
<reference evidence="1" key="1">
    <citation type="submission" date="2022-08" db="EMBL/GenBank/DDBJ databases">
        <authorList>
            <person name="Kallberg Y."/>
            <person name="Tangrot J."/>
            <person name="Rosling A."/>
        </authorList>
    </citation>
    <scope>NUCLEOTIDE SEQUENCE</scope>
    <source>
        <strain evidence="1">Wild A</strain>
    </source>
</reference>
<dbReference type="Proteomes" id="UP001153678">
    <property type="component" value="Unassembled WGS sequence"/>
</dbReference>
<evidence type="ECO:0000313" key="2">
    <source>
        <dbReference type="Proteomes" id="UP001153678"/>
    </source>
</evidence>
<accession>A0A9W4SXM9</accession>
<organism evidence="1 2">
    <name type="scientific">Funneliformis geosporum</name>
    <dbReference type="NCBI Taxonomy" id="1117311"/>
    <lineage>
        <taxon>Eukaryota</taxon>
        <taxon>Fungi</taxon>
        <taxon>Fungi incertae sedis</taxon>
        <taxon>Mucoromycota</taxon>
        <taxon>Glomeromycotina</taxon>
        <taxon>Glomeromycetes</taxon>
        <taxon>Glomerales</taxon>
        <taxon>Glomeraceae</taxon>
        <taxon>Funneliformis</taxon>
    </lineage>
</organism>